<evidence type="ECO:0000313" key="3">
    <source>
        <dbReference type="EMBL" id="TLS53996.1"/>
    </source>
</evidence>
<evidence type="ECO:0000313" key="4">
    <source>
        <dbReference type="Proteomes" id="UP000309676"/>
    </source>
</evidence>
<reference evidence="3 4" key="1">
    <citation type="submission" date="2019-05" db="EMBL/GenBank/DDBJ databases">
        <authorList>
            <person name="Narsing Rao M.P."/>
            <person name="Li W.J."/>
        </authorList>
    </citation>
    <scope>NUCLEOTIDE SEQUENCE [LARGE SCALE GENOMIC DNA]</scope>
    <source>
        <strain evidence="3 4">SYSU_K30003</strain>
    </source>
</reference>
<evidence type="ECO:0000259" key="2">
    <source>
        <dbReference type="Pfam" id="PF01636"/>
    </source>
</evidence>
<dbReference type="PANTHER" id="PTHR39179:SF1">
    <property type="entry name" value="SPORE COAT PROTEIN I"/>
    <property type="match status" value="1"/>
</dbReference>
<dbReference type="InterPro" id="IPR002575">
    <property type="entry name" value="Aminoglycoside_PTrfase"/>
</dbReference>
<dbReference type="SUPFAM" id="SSF56112">
    <property type="entry name" value="Protein kinase-like (PK-like)"/>
    <property type="match status" value="1"/>
</dbReference>
<dbReference type="Pfam" id="PF01636">
    <property type="entry name" value="APH"/>
    <property type="match status" value="1"/>
</dbReference>
<dbReference type="Gene3D" id="3.90.1200.10">
    <property type="match status" value="1"/>
</dbReference>
<dbReference type="OrthoDB" id="9771902at2"/>
<feature type="region of interest" description="Disordered" evidence="1">
    <location>
        <begin position="1"/>
        <end position="54"/>
    </location>
</feature>
<evidence type="ECO:0000256" key="1">
    <source>
        <dbReference type="SAM" id="MobiDB-lite"/>
    </source>
</evidence>
<dbReference type="Gene3D" id="3.30.200.20">
    <property type="entry name" value="Phosphorylase Kinase, domain 1"/>
    <property type="match status" value="1"/>
</dbReference>
<dbReference type="InterPro" id="IPR047175">
    <property type="entry name" value="CotS-like"/>
</dbReference>
<dbReference type="InterPro" id="IPR014255">
    <property type="entry name" value="Spore_coat_CotS"/>
</dbReference>
<protein>
    <submittedName>
        <fullName evidence="3">CotS family spore coat protein</fullName>
    </submittedName>
</protein>
<organism evidence="3 4">
    <name type="scientific">Paenibacillus antri</name>
    <dbReference type="NCBI Taxonomy" id="2582848"/>
    <lineage>
        <taxon>Bacteria</taxon>
        <taxon>Bacillati</taxon>
        <taxon>Bacillota</taxon>
        <taxon>Bacilli</taxon>
        <taxon>Bacillales</taxon>
        <taxon>Paenibacillaceae</taxon>
        <taxon>Paenibacillus</taxon>
    </lineage>
</organism>
<keyword evidence="3" id="KW-0946">Virion</keyword>
<dbReference type="EMBL" id="VCIW01000001">
    <property type="protein sequence ID" value="TLS53996.1"/>
    <property type="molecule type" value="Genomic_DNA"/>
</dbReference>
<proteinExistence type="predicted"/>
<dbReference type="GO" id="GO:0042601">
    <property type="term" value="C:endospore-forming forespore"/>
    <property type="evidence" value="ECO:0007669"/>
    <property type="project" value="TreeGrafter"/>
</dbReference>
<keyword evidence="3" id="KW-0167">Capsid protein</keyword>
<gene>
    <name evidence="3" type="ORF">FE782_01200</name>
</gene>
<dbReference type="InterPro" id="IPR011009">
    <property type="entry name" value="Kinase-like_dom_sf"/>
</dbReference>
<feature type="domain" description="Aminoglycoside phosphotransferase" evidence="2">
    <location>
        <begin position="85"/>
        <end position="306"/>
    </location>
</feature>
<sequence length="404" mass="46570">MKRTVGKGEAGRSRPRRTDRRRPAIRADRSDREDRAERTNRTNRPASGDRADGADRAYAELVSKVMAHYPGKVRSIRLLSDKGKKAVWSVSTDRGERIVKKVPFGDRDIDFMAYAVDYMRKRGLRTPAVIRTTDGKNFVALNEDRYVVFEAVRGRTPDYERKEELRLIMRGMAQFHKASQGIASPTRYYPSLLLYVWETRKRANIERLTAWKAAAAAKKKPTEFDRLFLRHADPFLKQAEESIALLKRADFAAWAEELRTNKSLCHQDFAAGNLAIGDDGQLYVFDMDALTVDAPIRDIRKILNKVMKKGVWDLERMVAMLKAYQEVNPLTAKQYRALVAEMSFPHLVYGQASKYYKRREKSGWTEEKHLEKLRDMIATERSKGKVLQAFLGRIDEVIAHGRKR</sequence>
<dbReference type="PANTHER" id="PTHR39179">
    <property type="entry name" value="SPORE COAT PROTEIN I"/>
    <property type="match status" value="1"/>
</dbReference>
<accession>A0A5R9GHP2</accession>
<dbReference type="AlphaFoldDB" id="A0A5R9GHP2"/>
<dbReference type="Proteomes" id="UP000309676">
    <property type="component" value="Unassembled WGS sequence"/>
</dbReference>
<feature type="compositionally biased region" description="Basic and acidic residues" evidence="1">
    <location>
        <begin position="21"/>
        <end position="40"/>
    </location>
</feature>
<dbReference type="NCBIfam" id="TIGR02906">
    <property type="entry name" value="spore_CotS"/>
    <property type="match status" value="1"/>
</dbReference>
<comment type="caution">
    <text evidence="3">The sequence shown here is derived from an EMBL/GenBank/DDBJ whole genome shotgun (WGS) entry which is preliminary data.</text>
</comment>
<name>A0A5R9GHP2_9BACL</name>
<keyword evidence="4" id="KW-1185">Reference proteome</keyword>
<dbReference type="RefSeq" id="WP_138191670.1">
    <property type="nucleotide sequence ID" value="NZ_VCIW01000001.1"/>
</dbReference>